<name>X1EX99_9ZZZZ</name>
<reference evidence="1" key="1">
    <citation type="journal article" date="2014" name="Front. Microbiol.">
        <title>High frequency of phylogenetically diverse reductive dehalogenase-homologous genes in deep subseafloor sedimentary metagenomes.</title>
        <authorList>
            <person name="Kawai M."/>
            <person name="Futagami T."/>
            <person name="Toyoda A."/>
            <person name="Takaki Y."/>
            <person name="Nishi S."/>
            <person name="Hori S."/>
            <person name="Arai W."/>
            <person name="Tsubouchi T."/>
            <person name="Morono Y."/>
            <person name="Uchiyama I."/>
            <person name="Ito T."/>
            <person name="Fujiyama A."/>
            <person name="Inagaki F."/>
            <person name="Takami H."/>
        </authorList>
    </citation>
    <scope>NUCLEOTIDE SEQUENCE</scope>
    <source>
        <strain evidence="1">Expedition CK06-06</strain>
    </source>
</reference>
<organism evidence="1">
    <name type="scientific">marine sediment metagenome</name>
    <dbReference type="NCBI Taxonomy" id="412755"/>
    <lineage>
        <taxon>unclassified sequences</taxon>
        <taxon>metagenomes</taxon>
        <taxon>ecological metagenomes</taxon>
    </lineage>
</organism>
<comment type="caution">
    <text evidence="1">The sequence shown here is derived from an EMBL/GenBank/DDBJ whole genome shotgun (WGS) entry which is preliminary data.</text>
</comment>
<sequence>ELNKERLKAIEEYKAGKYHGCVQEYQKCELCLYRFSCKYIRYDKK</sequence>
<dbReference type="AlphaFoldDB" id="X1EX99"/>
<evidence type="ECO:0000313" key="1">
    <source>
        <dbReference type="EMBL" id="GAH37202.1"/>
    </source>
</evidence>
<feature type="non-terminal residue" evidence="1">
    <location>
        <position position="1"/>
    </location>
</feature>
<dbReference type="EMBL" id="BARU01009453">
    <property type="protein sequence ID" value="GAH37202.1"/>
    <property type="molecule type" value="Genomic_DNA"/>
</dbReference>
<gene>
    <name evidence="1" type="ORF">S03H2_18234</name>
</gene>
<proteinExistence type="predicted"/>
<protein>
    <submittedName>
        <fullName evidence="1">Uncharacterized protein</fullName>
    </submittedName>
</protein>
<accession>X1EX99</accession>